<evidence type="ECO:0000256" key="2">
    <source>
        <dbReference type="ARBA" id="ARBA00023002"/>
    </source>
</evidence>
<dbReference type="PANTHER" id="PTHR48106:SF18">
    <property type="entry name" value="QUINONE OXIDOREDUCTASE PIG3"/>
    <property type="match status" value="1"/>
</dbReference>
<keyword evidence="1" id="KW-0521">NADP</keyword>
<dbReference type="EMBL" id="CP059733">
    <property type="protein sequence ID" value="WDE07764.1"/>
    <property type="molecule type" value="Genomic_DNA"/>
</dbReference>
<evidence type="ECO:0000256" key="1">
    <source>
        <dbReference type="ARBA" id="ARBA00022857"/>
    </source>
</evidence>
<dbReference type="AlphaFoldDB" id="A0AAE9Z7W1"/>
<protein>
    <submittedName>
        <fullName evidence="4">NAD(P)H-quinone oxidoreductase</fullName>
    </submittedName>
</protein>
<keyword evidence="2" id="KW-0560">Oxidoreductase</keyword>
<dbReference type="NCBIfam" id="TIGR02824">
    <property type="entry name" value="quinone_pig3"/>
    <property type="match status" value="1"/>
</dbReference>
<dbReference type="CDD" id="cd05276">
    <property type="entry name" value="p53_inducible_oxidoreductase"/>
    <property type="match status" value="1"/>
</dbReference>
<evidence type="ECO:0000313" key="4">
    <source>
        <dbReference type="EMBL" id="WDE07764.1"/>
    </source>
</evidence>
<dbReference type="SUPFAM" id="SSF50129">
    <property type="entry name" value="GroES-like"/>
    <property type="match status" value="1"/>
</dbReference>
<gene>
    <name evidence="4" type="ORF">SG34_013195</name>
</gene>
<dbReference type="PANTHER" id="PTHR48106">
    <property type="entry name" value="QUINONE OXIDOREDUCTASE PIG3-RELATED"/>
    <property type="match status" value="1"/>
</dbReference>
<dbReference type="InterPro" id="IPR036291">
    <property type="entry name" value="NAD(P)-bd_dom_sf"/>
</dbReference>
<evidence type="ECO:0000259" key="3">
    <source>
        <dbReference type="SMART" id="SM00829"/>
    </source>
</evidence>
<dbReference type="Proteomes" id="UP000032352">
    <property type="component" value="Chromosome"/>
</dbReference>
<reference evidence="4 5" key="2">
    <citation type="journal article" date="2022" name="Mar. Drugs">
        <title>Bioassay-Guided Fractionation Leads to the Detection of Cholic Acid Generated by the Rare Thalassomonas sp.</title>
        <authorList>
            <person name="Pheiffer F."/>
            <person name="Schneider Y.K."/>
            <person name="Hansen E.H."/>
            <person name="Andersen J.H."/>
            <person name="Isaksson J."/>
            <person name="Busche T."/>
            <person name="R C."/>
            <person name="Kalinowski J."/>
            <person name="Zyl L.V."/>
            <person name="Trindade M."/>
        </authorList>
    </citation>
    <scope>NUCLEOTIDE SEQUENCE [LARGE SCALE GENOMIC DNA]</scope>
    <source>
        <strain evidence="4 5">XOM25</strain>
    </source>
</reference>
<dbReference type="KEGG" id="tvd:SG34_013195"/>
<feature type="domain" description="Enoyl reductase (ER)" evidence="3">
    <location>
        <begin position="8"/>
        <end position="320"/>
    </location>
</feature>
<dbReference type="InterPro" id="IPR013149">
    <property type="entry name" value="ADH-like_C"/>
</dbReference>
<dbReference type="InterPro" id="IPR013154">
    <property type="entry name" value="ADH-like_N"/>
</dbReference>
<dbReference type="Gene3D" id="3.40.50.720">
    <property type="entry name" value="NAD(P)-binding Rossmann-like Domain"/>
    <property type="match status" value="1"/>
</dbReference>
<dbReference type="Pfam" id="PF08240">
    <property type="entry name" value="ADH_N"/>
    <property type="match status" value="1"/>
</dbReference>
<sequence length="323" mass="34613">MKFIDVDKDNQLFFATTEPPAIAADECLVTVKAIGINRADLLQRAGHYPPPAGESDILGLEVCGEIALCGSGVSDWQVGDKVFGLVPGGGYSEYARVKAAQLFQLPAGFSYSQGAATAEVFLTAFQSLFSLAKLQANESVLIHAGASGVGTAAIILAKHYGCEVTVTAGSPEKLAACQALGADHLINYREQDFVQWKKAHKPGGFDVILDVVAGSYLNKNVSVAALDGRIVMLAMLGGRYSESLDVAKLLLKRLTLMASTLRNRSDDYKAELVRDFNQVFGAALNQGDIKPVIDTIYNWQDAELAHTRMANCENIGKLVLTLN</sequence>
<reference evidence="4 5" key="1">
    <citation type="journal article" date="2015" name="Genome Announc.">
        <title>Draft Genome Sequences of Marine Isolates of Thalassomonas viridans and Thalassomonas actiniarum.</title>
        <authorList>
            <person name="Olonade I."/>
            <person name="van Zyl L.J."/>
            <person name="Trindade M."/>
        </authorList>
    </citation>
    <scope>NUCLEOTIDE SEQUENCE [LARGE SCALE GENOMIC DNA]</scope>
    <source>
        <strain evidence="4 5">XOM25</strain>
    </source>
</reference>
<dbReference type="InterPro" id="IPR011032">
    <property type="entry name" value="GroES-like_sf"/>
</dbReference>
<evidence type="ECO:0000313" key="5">
    <source>
        <dbReference type="Proteomes" id="UP000032352"/>
    </source>
</evidence>
<dbReference type="InterPro" id="IPR020843">
    <property type="entry name" value="ER"/>
</dbReference>
<keyword evidence="5" id="KW-1185">Reference proteome</keyword>
<accession>A0AAE9Z7W1</accession>
<organism evidence="4 5">
    <name type="scientific">Thalassomonas viridans</name>
    <dbReference type="NCBI Taxonomy" id="137584"/>
    <lineage>
        <taxon>Bacteria</taxon>
        <taxon>Pseudomonadati</taxon>
        <taxon>Pseudomonadota</taxon>
        <taxon>Gammaproteobacteria</taxon>
        <taxon>Alteromonadales</taxon>
        <taxon>Colwelliaceae</taxon>
        <taxon>Thalassomonas</taxon>
    </lineage>
</organism>
<dbReference type="GO" id="GO:0016651">
    <property type="term" value="F:oxidoreductase activity, acting on NAD(P)H"/>
    <property type="evidence" value="ECO:0007669"/>
    <property type="project" value="TreeGrafter"/>
</dbReference>
<dbReference type="SUPFAM" id="SSF51735">
    <property type="entry name" value="NAD(P)-binding Rossmann-fold domains"/>
    <property type="match status" value="1"/>
</dbReference>
<dbReference type="SMART" id="SM00829">
    <property type="entry name" value="PKS_ER"/>
    <property type="match status" value="1"/>
</dbReference>
<dbReference type="GO" id="GO:0070402">
    <property type="term" value="F:NADPH binding"/>
    <property type="evidence" value="ECO:0007669"/>
    <property type="project" value="TreeGrafter"/>
</dbReference>
<dbReference type="Pfam" id="PF00107">
    <property type="entry name" value="ADH_zinc_N"/>
    <property type="match status" value="1"/>
</dbReference>
<name>A0AAE9Z7W1_9GAMM</name>
<dbReference type="InterPro" id="IPR014189">
    <property type="entry name" value="Quinone_OxRdtase_PIG3"/>
</dbReference>
<dbReference type="RefSeq" id="WP_044841546.1">
    <property type="nucleotide sequence ID" value="NZ_CP059733.1"/>
</dbReference>
<proteinExistence type="predicted"/>
<dbReference type="Gene3D" id="3.90.180.10">
    <property type="entry name" value="Medium-chain alcohol dehydrogenases, catalytic domain"/>
    <property type="match status" value="1"/>
</dbReference>